<evidence type="ECO:0000313" key="2">
    <source>
        <dbReference type="EMBL" id="AOZ65104.1"/>
    </source>
</evidence>
<dbReference type="CDD" id="cd19958">
    <property type="entry name" value="pyocin_knob"/>
    <property type="match status" value="1"/>
</dbReference>
<evidence type="ECO:0000313" key="3">
    <source>
        <dbReference type="Proteomes" id="UP000225966"/>
    </source>
</evidence>
<dbReference type="Proteomes" id="UP000225966">
    <property type="component" value="Segment"/>
</dbReference>
<keyword evidence="3" id="KW-1185">Reference proteome</keyword>
<feature type="region of interest" description="Disordered" evidence="1">
    <location>
        <begin position="281"/>
        <end position="300"/>
    </location>
</feature>
<reference evidence="2 3" key="1">
    <citation type="submission" date="2016-08" db="EMBL/GenBank/DDBJ databases">
        <authorList>
            <person name="Hughes L.E."/>
            <person name="Ballard R.E."/>
            <person name="Philips R.J."/>
            <person name="Whetsell C.M."/>
            <person name="Nayek S."/>
            <person name="Syed N."/>
            <person name="Wagner P.E."/>
            <person name="Donegan-Quick R."/>
            <person name="Kim T."/>
            <person name="Visi D.K."/>
            <person name="Allen M.S."/>
            <person name="Garlena R.A."/>
            <person name="Russell D.A."/>
            <person name="Pope W.H."/>
            <person name="Jacobs-Sera D."/>
            <person name="Hendrix R.W."/>
            <person name="Hatfull G.F."/>
        </authorList>
    </citation>
    <scope>NUCLEOTIDE SEQUENCE [LARGE SCALE GENOMIC DNA]</scope>
</reference>
<organism evidence="2 3">
    <name type="scientific">Arthrobacter phage Greenhouse</name>
    <dbReference type="NCBI Taxonomy" id="1897428"/>
    <lineage>
        <taxon>Viruses</taxon>
        <taxon>Duplodnaviria</taxon>
        <taxon>Heunggongvirae</taxon>
        <taxon>Uroviricota</taxon>
        <taxon>Caudoviricetes</taxon>
        <taxon>Korravirus</taxon>
        <taxon>Korravirus greenhouse</taxon>
    </lineage>
</organism>
<protein>
    <recommendedName>
        <fullName evidence="4">Minor tail protein</fullName>
    </recommendedName>
</protein>
<accession>A0A1I9SE27</accession>
<evidence type="ECO:0000256" key="1">
    <source>
        <dbReference type="SAM" id="MobiDB-lite"/>
    </source>
</evidence>
<name>A0A1I9SE27_9CAUD</name>
<sequence length="546" mass="55519">MTIVNFGLRHPGAAGRVQATGRVAWIPTERKVDGSLVVLPSRVSVTLTPEASAEIEPGVYLFHEEAVGGISAYRIVPNAIEVDYASLVAVDPATLDPEAQPEAAWYAFVESLNASNADMLASALSAQHSAELAQLSATGSQTSAAASAQLSAGSALDSQASANASANSATQAGTARDGAVSAQASAAGYASAASGYAGEAQDSADEAAVQAGLALTRAGTATDKAAEATAAVLGFGIGTVSTVGPSEAAAATVTGPVGNRVLNLTLPRGATPVFSVLETTTGPETPGATGLQGEKGDKGDPGGFTTATDLGTTDLNTILTAGLYRVTQGANVNTALNYPVTLNATAVMQVMMVSATNVIQQFEFILSTPAGRGFWQRTTSNGGTTWGPWRFFASQLVDNTAGRAIYTWDDTAVPGRSQLVWGDTGSRNISDYLNLTNWAAGTIKIRRVGSQVELRAYGLDNVAGVVGSLGILNAQLPAGFRNQHTVAGFAQIGASPGQVVVAFSATNATVVGVTDGVICGFTATWQTSDNWPTSLPGTADGTINNL</sequence>
<dbReference type="EMBL" id="KX688103">
    <property type="protein sequence ID" value="AOZ65104.1"/>
    <property type="molecule type" value="Genomic_DNA"/>
</dbReference>
<proteinExistence type="predicted"/>
<evidence type="ECO:0008006" key="4">
    <source>
        <dbReference type="Google" id="ProtNLM"/>
    </source>
</evidence>
<gene>
    <name evidence="2" type="ORF">SEA_GREENHOUSE_1</name>
</gene>